<feature type="signal peptide" evidence="6">
    <location>
        <begin position="1"/>
        <end position="21"/>
    </location>
</feature>
<dbReference type="AlphaFoldDB" id="A0A7J6DFW0"/>
<evidence type="ECO:0000256" key="3">
    <source>
        <dbReference type="ARBA" id="ARBA00023136"/>
    </source>
</evidence>
<dbReference type="InterPro" id="IPR013783">
    <property type="entry name" value="Ig-like_fold"/>
</dbReference>
<evidence type="ECO:0000256" key="5">
    <source>
        <dbReference type="SAM" id="Phobius"/>
    </source>
</evidence>
<organism evidence="8 9">
    <name type="scientific">Onychostoma macrolepis</name>
    <dbReference type="NCBI Taxonomy" id="369639"/>
    <lineage>
        <taxon>Eukaryota</taxon>
        <taxon>Metazoa</taxon>
        <taxon>Chordata</taxon>
        <taxon>Craniata</taxon>
        <taxon>Vertebrata</taxon>
        <taxon>Euteleostomi</taxon>
        <taxon>Actinopterygii</taxon>
        <taxon>Neopterygii</taxon>
        <taxon>Teleostei</taxon>
        <taxon>Ostariophysi</taxon>
        <taxon>Cypriniformes</taxon>
        <taxon>Cyprinidae</taxon>
        <taxon>Acrossocheilinae</taxon>
        <taxon>Onychostoma</taxon>
    </lineage>
</organism>
<evidence type="ECO:0000259" key="7">
    <source>
        <dbReference type="Pfam" id="PF07686"/>
    </source>
</evidence>
<feature type="transmembrane region" description="Helical" evidence="5">
    <location>
        <begin position="185"/>
        <end position="208"/>
    </location>
</feature>
<feature type="chain" id="PRO_5029551139" description="Immunoglobulin V-set domain-containing protein" evidence="6">
    <location>
        <begin position="22"/>
        <end position="278"/>
    </location>
</feature>
<comment type="caution">
    <text evidence="8">The sequence shown here is derived from an EMBL/GenBank/DDBJ whole genome shotgun (WGS) entry which is preliminary data.</text>
</comment>
<dbReference type="InterPro" id="IPR013106">
    <property type="entry name" value="Ig_V-set"/>
</dbReference>
<evidence type="ECO:0000256" key="4">
    <source>
        <dbReference type="SAM" id="MobiDB-lite"/>
    </source>
</evidence>
<proteinExistence type="predicted"/>
<dbReference type="PANTHER" id="PTHR11860">
    <property type="entry name" value="POLYMERIC-IMMUNOGLOBULIN RECEPTOR"/>
    <property type="match status" value="1"/>
</dbReference>
<evidence type="ECO:0000313" key="9">
    <source>
        <dbReference type="Proteomes" id="UP000579812"/>
    </source>
</evidence>
<keyword evidence="2 5" id="KW-0812">Transmembrane</keyword>
<sequence>MKFLCVLWIWMFLSEFNSTTGEISRQGYSEGNITITCSHGWASTNKKYFCRDPCGPGDIFVKSEQTPKGRYTLKDYGDGNFAVNITDLRESDSGIYWCGVERVGPDTFKKVKLIVSKANTGNGEEVTHHRMMETQTSTAMHLTKPRHSVFIASTTKKSTLSLTSTGAEHNKSSSIAHIFPVPLYYIPYAAAGLAIMVIMCAVGLVTVCQCRKRVKKSRCVIDRSIYNSHHSEENTPDDRPYATIKKSSTKSNDESQSDPIYQNLQFNTTQGEAIYGNL</sequence>
<dbReference type="EMBL" id="JAAMOB010000001">
    <property type="protein sequence ID" value="KAF4118218.1"/>
    <property type="molecule type" value="Genomic_DNA"/>
</dbReference>
<reference evidence="8 9" key="1">
    <citation type="submission" date="2020-04" db="EMBL/GenBank/DDBJ databases">
        <title>Chromosome-level genome assembly of a cyprinid fish Onychostoma macrolepis by integration of Nanopore Sequencing, Bionano and Hi-C technology.</title>
        <authorList>
            <person name="Wang D."/>
        </authorList>
    </citation>
    <scope>NUCLEOTIDE SEQUENCE [LARGE SCALE GENOMIC DNA]</scope>
    <source>
        <strain evidence="8">SWU-2019</strain>
        <tissue evidence="8">Muscle</tissue>
    </source>
</reference>
<dbReference type="Gene3D" id="2.60.40.10">
    <property type="entry name" value="Immunoglobulins"/>
    <property type="match status" value="1"/>
</dbReference>
<evidence type="ECO:0000256" key="1">
    <source>
        <dbReference type="ARBA" id="ARBA00004370"/>
    </source>
</evidence>
<dbReference type="GO" id="GO:0005886">
    <property type="term" value="C:plasma membrane"/>
    <property type="evidence" value="ECO:0007669"/>
    <property type="project" value="TreeGrafter"/>
</dbReference>
<keyword evidence="9" id="KW-1185">Reference proteome</keyword>
<keyword evidence="6" id="KW-0732">Signal</keyword>
<feature type="region of interest" description="Disordered" evidence="4">
    <location>
        <begin position="229"/>
        <end position="259"/>
    </location>
</feature>
<dbReference type="SUPFAM" id="SSF48726">
    <property type="entry name" value="Immunoglobulin"/>
    <property type="match status" value="1"/>
</dbReference>
<keyword evidence="3 5" id="KW-0472">Membrane</keyword>
<comment type="subcellular location">
    <subcellularLocation>
        <location evidence="1">Membrane</location>
    </subcellularLocation>
</comment>
<dbReference type="Pfam" id="PF07686">
    <property type="entry name" value="V-set"/>
    <property type="match status" value="1"/>
</dbReference>
<dbReference type="Proteomes" id="UP000579812">
    <property type="component" value="Unassembled WGS sequence"/>
</dbReference>
<dbReference type="OrthoDB" id="9805957at2759"/>
<evidence type="ECO:0000313" key="8">
    <source>
        <dbReference type="EMBL" id="KAF4118218.1"/>
    </source>
</evidence>
<name>A0A7J6DFW0_9TELE</name>
<gene>
    <name evidence="8" type="ORF">G5714_000269</name>
</gene>
<dbReference type="InterPro" id="IPR036179">
    <property type="entry name" value="Ig-like_dom_sf"/>
</dbReference>
<dbReference type="PANTHER" id="PTHR11860:SF118">
    <property type="entry name" value="CMRF35-LIKE MOLECULE 3-RELATED"/>
    <property type="match status" value="1"/>
</dbReference>
<evidence type="ECO:0000256" key="6">
    <source>
        <dbReference type="SAM" id="SignalP"/>
    </source>
</evidence>
<dbReference type="GO" id="GO:0004888">
    <property type="term" value="F:transmembrane signaling receptor activity"/>
    <property type="evidence" value="ECO:0007669"/>
    <property type="project" value="TreeGrafter"/>
</dbReference>
<evidence type="ECO:0000256" key="2">
    <source>
        <dbReference type="ARBA" id="ARBA00022692"/>
    </source>
</evidence>
<feature type="domain" description="Immunoglobulin V-set" evidence="7">
    <location>
        <begin position="24"/>
        <end position="115"/>
    </location>
</feature>
<feature type="compositionally biased region" description="Basic and acidic residues" evidence="4">
    <location>
        <begin position="229"/>
        <end position="240"/>
    </location>
</feature>
<keyword evidence="5" id="KW-1133">Transmembrane helix</keyword>
<accession>A0A7J6DFW0</accession>
<protein>
    <recommendedName>
        <fullName evidence="7">Immunoglobulin V-set domain-containing protein</fullName>
    </recommendedName>
</protein>
<dbReference type="InterPro" id="IPR050671">
    <property type="entry name" value="CD300_family_receptors"/>
</dbReference>